<evidence type="ECO:0000313" key="3">
    <source>
        <dbReference type="Proteomes" id="UP000198356"/>
    </source>
</evidence>
<dbReference type="Proteomes" id="UP000198356">
    <property type="component" value="Unassembled WGS sequence"/>
</dbReference>
<dbReference type="RefSeq" id="WP_142988459.1">
    <property type="nucleotide sequence ID" value="NZ_FZOU01000012.1"/>
</dbReference>
<organism evidence="2 3">
    <name type="scientific">Granulicella rosea</name>
    <dbReference type="NCBI Taxonomy" id="474952"/>
    <lineage>
        <taxon>Bacteria</taxon>
        <taxon>Pseudomonadati</taxon>
        <taxon>Acidobacteriota</taxon>
        <taxon>Terriglobia</taxon>
        <taxon>Terriglobales</taxon>
        <taxon>Acidobacteriaceae</taxon>
        <taxon>Granulicella</taxon>
    </lineage>
</organism>
<protein>
    <submittedName>
        <fullName evidence="2">Uncharacterized protein</fullName>
    </submittedName>
</protein>
<sequence length="198" mass="21187">MKTKSLRRSAGTISTLLAAHLLAPALQAQANPRPAVELTQNGCAQVGEGDTISFDWNPGFDHAGGVTGMRRVFLLFAPRGEEAQAEPGRGGILLSATRSAERTGLHGSLHGSTIAAQPNGFYRVTFRPSLHGAEPGEYRLVDARVDARVDTRYRGARPEMTNNPVRSAYCLRILPADTVRGPVTPSASNLQPAFRSAQ</sequence>
<accession>A0A239MF06</accession>
<reference evidence="2 3" key="1">
    <citation type="submission" date="2017-06" db="EMBL/GenBank/DDBJ databases">
        <authorList>
            <person name="Kim H.J."/>
            <person name="Triplett B.A."/>
        </authorList>
    </citation>
    <scope>NUCLEOTIDE SEQUENCE [LARGE SCALE GENOMIC DNA]</scope>
    <source>
        <strain evidence="2 3">DSM 18704</strain>
    </source>
</reference>
<feature type="chain" id="PRO_5012082740" evidence="1">
    <location>
        <begin position="31"/>
        <end position="198"/>
    </location>
</feature>
<feature type="signal peptide" evidence="1">
    <location>
        <begin position="1"/>
        <end position="30"/>
    </location>
</feature>
<proteinExistence type="predicted"/>
<evidence type="ECO:0000313" key="2">
    <source>
        <dbReference type="EMBL" id="SNT41627.1"/>
    </source>
</evidence>
<name>A0A239MF06_9BACT</name>
<keyword evidence="1" id="KW-0732">Signal</keyword>
<dbReference type="AlphaFoldDB" id="A0A239MF06"/>
<evidence type="ECO:0000256" key="1">
    <source>
        <dbReference type="SAM" id="SignalP"/>
    </source>
</evidence>
<dbReference type="EMBL" id="FZOU01000012">
    <property type="protein sequence ID" value="SNT41627.1"/>
    <property type="molecule type" value="Genomic_DNA"/>
</dbReference>
<keyword evidence="3" id="KW-1185">Reference proteome</keyword>
<gene>
    <name evidence="2" type="ORF">SAMN05421770_11249</name>
</gene>